<evidence type="ECO:0000256" key="5">
    <source>
        <dbReference type="ARBA" id="ARBA00022967"/>
    </source>
</evidence>
<accession>A0A432YMZ9</accession>
<dbReference type="GO" id="GO:0016887">
    <property type="term" value="F:ATP hydrolysis activity"/>
    <property type="evidence" value="ECO:0007669"/>
    <property type="project" value="InterPro"/>
</dbReference>
<gene>
    <name evidence="8" type="ORF">CWI73_10315</name>
</gene>
<feature type="domain" description="ABC transporter" evidence="7">
    <location>
        <begin position="12"/>
        <end position="221"/>
    </location>
</feature>
<evidence type="ECO:0000256" key="1">
    <source>
        <dbReference type="ARBA" id="ARBA00022448"/>
    </source>
</evidence>
<evidence type="ECO:0000256" key="6">
    <source>
        <dbReference type="ARBA" id="ARBA00023136"/>
    </source>
</evidence>
<dbReference type="SUPFAM" id="SSF52540">
    <property type="entry name" value="P-loop containing nucleoside triphosphate hydrolases"/>
    <property type="match status" value="1"/>
</dbReference>
<dbReference type="GO" id="GO:0017004">
    <property type="term" value="P:cytochrome complex assembly"/>
    <property type="evidence" value="ECO:0007669"/>
    <property type="project" value="UniProtKB-KW"/>
</dbReference>
<dbReference type="NCBIfam" id="NF010061">
    <property type="entry name" value="PRK13538.1"/>
    <property type="match status" value="1"/>
</dbReference>
<evidence type="ECO:0000256" key="3">
    <source>
        <dbReference type="ARBA" id="ARBA00022748"/>
    </source>
</evidence>
<keyword evidence="3" id="KW-0201">Cytochrome c-type biogenesis</keyword>
<dbReference type="NCBIfam" id="TIGR01189">
    <property type="entry name" value="ccmA"/>
    <property type="match status" value="1"/>
</dbReference>
<keyword evidence="1" id="KW-0813">Transport</keyword>
<dbReference type="InterPro" id="IPR003593">
    <property type="entry name" value="AAA+_ATPase"/>
</dbReference>
<proteinExistence type="predicted"/>
<name>A0A432YMZ9_9GAMM</name>
<evidence type="ECO:0000259" key="7">
    <source>
        <dbReference type="PROSITE" id="PS50893"/>
    </source>
</evidence>
<keyword evidence="6" id="KW-0472">Membrane</keyword>
<evidence type="ECO:0000313" key="8">
    <source>
        <dbReference type="EMBL" id="RUO62313.1"/>
    </source>
</evidence>
<dbReference type="InterPro" id="IPR005895">
    <property type="entry name" value="ABC_transptr_haem_export_CcmA"/>
</dbReference>
<dbReference type="Proteomes" id="UP000288361">
    <property type="component" value="Unassembled WGS sequence"/>
</dbReference>
<dbReference type="SMART" id="SM00382">
    <property type="entry name" value="AAA"/>
    <property type="match status" value="1"/>
</dbReference>
<keyword evidence="2" id="KW-0547">Nucleotide-binding</keyword>
<reference evidence="8 9" key="1">
    <citation type="journal article" date="2011" name="Front. Microbiol.">
        <title>Genomic signatures of strain selection and enhancement in Bacillus atrophaeus var. globigii, a historical biowarfare simulant.</title>
        <authorList>
            <person name="Gibbons H.S."/>
            <person name="Broomall S.M."/>
            <person name="McNew L.A."/>
            <person name="Daligault H."/>
            <person name="Chapman C."/>
            <person name="Bruce D."/>
            <person name="Karavis M."/>
            <person name="Krepps M."/>
            <person name="McGregor P.A."/>
            <person name="Hong C."/>
            <person name="Park K.H."/>
            <person name="Akmal A."/>
            <person name="Feldman A."/>
            <person name="Lin J.S."/>
            <person name="Chang W.E."/>
            <person name="Higgs B.W."/>
            <person name="Demirev P."/>
            <person name="Lindquist J."/>
            <person name="Liem A."/>
            <person name="Fochler E."/>
            <person name="Read T.D."/>
            <person name="Tapia R."/>
            <person name="Johnson S."/>
            <person name="Bishop-Lilly K.A."/>
            <person name="Detter C."/>
            <person name="Han C."/>
            <person name="Sozhamannan S."/>
            <person name="Rosenzweig C.N."/>
            <person name="Skowronski E.W."/>
        </authorList>
    </citation>
    <scope>NUCLEOTIDE SEQUENCE [LARGE SCALE GENOMIC DNA]</scope>
    <source>
        <strain evidence="8 9">TPS4-2</strain>
    </source>
</reference>
<evidence type="ECO:0000256" key="2">
    <source>
        <dbReference type="ARBA" id="ARBA00022741"/>
    </source>
</evidence>
<evidence type="ECO:0000313" key="9">
    <source>
        <dbReference type="Proteomes" id="UP000288361"/>
    </source>
</evidence>
<dbReference type="AlphaFoldDB" id="A0A432YMZ9"/>
<dbReference type="Pfam" id="PF00005">
    <property type="entry name" value="ABC_tran"/>
    <property type="match status" value="1"/>
</dbReference>
<dbReference type="RefSeq" id="WP_126752705.1">
    <property type="nucleotide sequence ID" value="NZ_JBHUMT010000016.1"/>
</dbReference>
<protein>
    <submittedName>
        <fullName evidence="8">Heme ABC transporter ATP-binding protein CcmA</fullName>
    </submittedName>
</protein>
<dbReference type="EMBL" id="PIQA01000012">
    <property type="protein sequence ID" value="RUO62313.1"/>
    <property type="molecule type" value="Genomic_DNA"/>
</dbReference>
<dbReference type="PANTHER" id="PTHR43499">
    <property type="entry name" value="ABC TRANSPORTER I FAMILY MEMBER 1"/>
    <property type="match status" value="1"/>
</dbReference>
<dbReference type="InterPro" id="IPR003439">
    <property type="entry name" value="ABC_transporter-like_ATP-bd"/>
</dbReference>
<dbReference type="PANTHER" id="PTHR43499:SF1">
    <property type="entry name" value="ABC TRANSPORTER I FAMILY MEMBER 1"/>
    <property type="match status" value="1"/>
</dbReference>
<sequence length="224" mass="24902">MTQETIAKVPLLHAEQLSSTRGGRVLFDELSFQLHPGELWQVTGPNGAGKSTLLRMLAGLLEPTEGRIQFNGTSLYDNWQSYCQQLLFIGHKAAVKGELTALENFYWQQQLTASPNTDGWDLLEKLGLLGLEDELTGRLSAGQQRRVALTRLWANKAKLWILDEPFTSLDVQGVALLQKRFAEHLADEGCIIFTSHQSLTLSELSPKLIDLSQAAQVHSEAAYD</sequence>
<keyword evidence="4 8" id="KW-0067">ATP-binding</keyword>
<dbReference type="Gene3D" id="3.40.50.300">
    <property type="entry name" value="P-loop containing nucleotide triphosphate hydrolases"/>
    <property type="match status" value="1"/>
</dbReference>
<dbReference type="GO" id="GO:0022857">
    <property type="term" value="F:transmembrane transporter activity"/>
    <property type="evidence" value="ECO:0007669"/>
    <property type="project" value="InterPro"/>
</dbReference>
<organism evidence="8 9">
    <name type="scientific">Idiomarina piscisalsi</name>
    <dbReference type="NCBI Taxonomy" id="1096243"/>
    <lineage>
        <taxon>Bacteria</taxon>
        <taxon>Pseudomonadati</taxon>
        <taxon>Pseudomonadota</taxon>
        <taxon>Gammaproteobacteria</taxon>
        <taxon>Alteromonadales</taxon>
        <taxon>Idiomarinaceae</taxon>
        <taxon>Idiomarina</taxon>
    </lineage>
</organism>
<keyword evidence="5" id="KW-1278">Translocase</keyword>
<dbReference type="GO" id="GO:0005524">
    <property type="term" value="F:ATP binding"/>
    <property type="evidence" value="ECO:0007669"/>
    <property type="project" value="UniProtKB-KW"/>
</dbReference>
<dbReference type="PROSITE" id="PS50893">
    <property type="entry name" value="ABC_TRANSPORTER_2"/>
    <property type="match status" value="1"/>
</dbReference>
<evidence type="ECO:0000256" key="4">
    <source>
        <dbReference type="ARBA" id="ARBA00022840"/>
    </source>
</evidence>
<comment type="caution">
    <text evidence="8">The sequence shown here is derived from an EMBL/GenBank/DDBJ whole genome shotgun (WGS) entry which is preliminary data.</text>
</comment>
<dbReference type="InterPro" id="IPR027417">
    <property type="entry name" value="P-loop_NTPase"/>
</dbReference>